<evidence type="ECO:0000313" key="10">
    <source>
        <dbReference type="Proteomes" id="UP000521676"/>
    </source>
</evidence>
<reference evidence="8 10" key="1">
    <citation type="submission" date="2020-06" db="EMBL/GenBank/DDBJ databases">
        <title>Anoxygenic phototrophic Chloroflexota member uses a Type I reaction center.</title>
        <authorList>
            <person name="Tsuji J.M."/>
            <person name="Shaw N.A."/>
            <person name="Nagashima S."/>
            <person name="Venkiteswaran J."/>
            <person name="Schiff S.L."/>
            <person name="Hanada S."/>
            <person name="Tank M."/>
            <person name="Neufeld J.D."/>
        </authorList>
    </citation>
    <scope>NUCLEOTIDE SEQUENCE [LARGE SCALE GENOMIC DNA]</scope>
    <source>
        <strain evidence="8">L227-S17</strain>
    </source>
</reference>
<dbReference type="InterPro" id="IPR020616">
    <property type="entry name" value="Thiolase_N"/>
</dbReference>
<feature type="domain" description="Thiolase N-terminal" evidence="6">
    <location>
        <begin position="8"/>
        <end position="258"/>
    </location>
</feature>
<dbReference type="Gene3D" id="3.40.47.10">
    <property type="match status" value="2"/>
</dbReference>
<dbReference type="PANTHER" id="PTHR43365:SF1">
    <property type="entry name" value="ACETYL-COA C-ACYLTRANSFERASE"/>
    <property type="match status" value="1"/>
</dbReference>
<sequence>MDKERQPVIVAAVRTPLGRRNGKLKNTHTTNLAAAALREVVQRAGIQASMVDQVFMGCVSQVGEQAFNIARNATLMAGFPIGVPATTLDFQCGSSQQAIHLAASMVMSGYNDIVVAAGVESMSRVPMGSSVGTGKPLPDGVGYPFSPELMKLYEMIPQGLSAELLCQKWNLSREELDRFSVESHRRAAVATAEGRFKSQILPLTIDGEVMDTDEGIRPDTTFETLANLKTAFRTDGKITAGNSSQISDGAAAVLVMSRQKALELGLHPRAAIIAQDVVGSDPTMMLTGPIEGTRRALNKAGLLLSDIDRVEINEAFAPVVLAWAKEHNPDMSKVNVNGGAIALGHPLGASGARLMTTLLHELEFSGGRFGLQTMCCGGGMATTTIIERL</sequence>
<feature type="active site" description="Proton acceptor" evidence="4">
    <location>
        <position position="375"/>
    </location>
</feature>
<dbReference type="EMBL" id="JACATZ010000003">
    <property type="protein sequence ID" value="NWJ49073.1"/>
    <property type="molecule type" value="Genomic_DNA"/>
</dbReference>
<evidence type="ECO:0000256" key="5">
    <source>
        <dbReference type="RuleBase" id="RU003557"/>
    </source>
</evidence>
<dbReference type="PANTHER" id="PTHR43365">
    <property type="entry name" value="BLR7806 PROTEIN"/>
    <property type="match status" value="1"/>
</dbReference>
<evidence type="ECO:0000256" key="4">
    <source>
        <dbReference type="PIRSR" id="PIRSR000429-1"/>
    </source>
</evidence>
<dbReference type="Proteomes" id="UP000521676">
    <property type="component" value="Unassembled WGS sequence"/>
</dbReference>
<dbReference type="PIRSF" id="PIRSF000429">
    <property type="entry name" value="Ac-CoA_Ac_transf"/>
    <property type="match status" value="1"/>
</dbReference>
<dbReference type="AlphaFoldDB" id="A0A8T7MAP2"/>
<organism evidence="8 10">
    <name type="scientific">Candidatus Chlorohelix allophototropha</name>
    <dbReference type="NCBI Taxonomy" id="3003348"/>
    <lineage>
        <taxon>Bacteria</taxon>
        <taxon>Bacillati</taxon>
        <taxon>Chloroflexota</taxon>
        <taxon>Chloroflexia</taxon>
        <taxon>Candidatus Chloroheliales</taxon>
        <taxon>Candidatus Chloroheliaceae</taxon>
        <taxon>Candidatus Chlorohelix</taxon>
    </lineage>
</organism>
<comment type="similarity">
    <text evidence="1 5">Belongs to the thiolase-like superfamily. Thiolase family.</text>
</comment>
<dbReference type="EMBL" id="CP128400">
    <property type="protein sequence ID" value="WJW69001.1"/>
    <property type="molecule type" value="Genomic_DNA"/>
</dbReference>
<keyword evidence="11" id="KW-1185">Reference proteome</keyword>
<dbReference type="InterPro" id="IPR020617">
    <property type="entry name" value="Thiolase_C"/>
</dbReference>
<feature type="domain" description="Thiolase C-terminal" evidence="7">
    <location>
        <begin position="267"/>
        <end position="388"/>
    </location>
</feature>
<keyword evidence="3 5" id="KW-0012">Acyltransferase</keyword>
<dbReference type="PROSITE" id="PS00737">
    <property type="entry name" value="THIOLASE_2"/>
    <property type="match status" value="1"/>
</dbReference>
<keyword evidence="2 5" id="KW-0808">Transferase</keyword>
<evidence type="ECO:0000256" key="3">
    <source>
        <dbReference type="ARBA" id="ARBA00023315"/>
    </source>
</evidence>
<dbReference type="InterPro" id="IPR002155">
    <property type="entry name" value="Thiolase"/>
</dbReference>
<dbReference type="InterPro" id="IPR016039">
    <property type="entry name" value="Thiolase-like"/>
</dbReference>
<reference evidence="9" key="2">
    <citation type="journal article" date="2024" name="Nature">
        <title>Anoxygenic phototroph of the Chloroflexota uses a type I reaction centre.</title>
        <authorList>
            <person name="Tsuji J.M."/>
            <person name="Shaw N.A."/>
            <person name="Nagashima S."/>
            <person name="Venkiteswaran J.J."/>
            <person name="Schiff S.L."/>
            <person name="Watanabe T."/>
            <person name="Fukui M."/>
            <person name="Hanada S."/>
            <person name="Tank M."/>
            <person name="Neufeld J.D."/>
        </authorList>
    </citation>
    <scope>NUCLEOTIDE SEQUENCE</scope>
    <source>
        <strain evidence="9">L227-S17</strain>
    </source>
</reference>
<evidence type="ECO:0000313" key="8">
    <source>
        <dbReference type="EMBL" id="NWJ49073.1"/>
    </source>
</evidence>
<dbReference type="InterPro" id="IPR020613">
    <property type="entry name" value="Thiolase_CS"/>
</dbReference>
<evidence type="ECO:0000313" key="11">
    <source>
        <dbReference type="Proteomes" id="UP001431572"/>
    </source>
</evidence>
<evidence type="ECO:0000313" key="9">
    <source>
        <dbReference type="EMBL" id="WJW69001.1"/>
    </source>
</evidence>
<dbReference type="NCBIfam" id="TIGR01930">
    <property type="entry name" value="AcCoA-C-Actrans"/>
    <property type="match status" value="1"/>
</dbReference>
<gene>
    <name evidence="8" type="ORF">HXX08_24715</name>
    <name evidence="9" type="ORF">OZ401_002592</name>
</gene>
<dbReference type="GO" id="GO:0003988">
    <property type="term" value="F:acetyl-CoA C-acyltransferase activity"/>
    <property type="evidence" value="ECO:0007669"/>
    <property type="project" value="UniProtKB-ARBA"/>
</dbReference>
<evidence type="ECO:0000259" key="6">
    <source>
        <dbReference type="Pfam" id="PF00108"/>
    </source>
</evidence>
<dbReference type="Pfam" id="PF02803">
    <property type="entry name" value="Thiolase_C"/>
    <property type="match status" value="1"/>
</dbReference>
<accession>A0A8T7MAP2</accession>
<proteinExistence type="inferred from homology"/>
<evidence type="ECO:0000259" key="7">
    <source>
        <dbReference type="Pfam" id="PF02803"/>
    </source>
</evidence>
<feature type="active site" description="Proton acceptor" evidence="4">
    <location>
        <position position="345"/>
    </location>
</feature>
<dbReference type="Proteomes" id="UP001431572">
    <property type="component" value="Chromosome 2"/>
</dbReference>
<dbReference type="CDD" id="cd00751">
    <property type="entry name" value="thiolase"/>
    <property type="match status" value="1"/>
</dbReference>
<evidence type="ECO:0000256" key="2">
    <source>
        <dbReference type="ARBA" id="ARBA00022679"/>
    </source>
</evidence>
<dbReference type="FunFam" id="3.40.47.10:FF:000010">
    <property type="entry name" value="Acetyl-CoA acetyltransferase (Thiolase)"/>
    <property type="match status" value="1"/>
</dbReference>
<protein>
    <submittedName>
        <fullName evidence="8">Thiolase family protein</fullName>
    </submittedName>
</protein>
<name>A0A8T7MAP2_9CHLR</name>
<dbReference type="RefSeq" id="WP_341470904.1">
    <property type="nucleotide sequence ID" value="NZ_CP128400.1"/>
</dbReference>
<evidence type="ECO:0000256" key="1">
    <source>
        <dbReference type="ARBA" id="ARBA00010982"/>
    </source>
</evidence>
<dbReference type="SUPFAM" id="SSF53901">
    <property type="entry name" value="Thiolase-like"/>
    <property type="match status" value="2"/>
</dbReference>
<feature type="active site" description="Acyl-thioester intermediate" evidence="4">
    <location>
        <position position="92"/>
    </location>
</feature>
<dbReference type="Pfam" id="PF00108">
    <property type="entry name" value="Thiolase_N"/>
    <property type="match status" value="1"/>
</dbReference>